<dbReference type="InterPro" id="IPR012668">
    <property type="entry name" value="CHP02466"/>
</dbReference>
<comment type="caution">
    <text evidence="1">The sequence shown here is derived from an EMBL/GenBank/DDBJ whole genome shotgun (WGS) entry which is preliminary data.</text>
</comment>
<evidence type="ECO:0000313" key="2">
    <source>
        <dbReference type="Proteomes" id="UP000283458"/>
    </source>
</evidence>
<dbReference type="EMBL" id="QYUL01000001">
    <property type="protein sequence ID" value="RJF83638.1"/>
    <property type="molecule type" value="Genomic_DNA"/>
</dbReference>
<evidence type="ECO:0008006" key="3">
    <source>
        <dbReference type="Google" id="ProtNLM"/>
    </source>
</evidence>
<reference evidence="1 2" key="1">
    <citation type="submission" date="2018-09" db="EMBL/GenBank/DDBJ databases">
        <authorList>
            <person name="Zhu H."/>
        </authorList>
    </citation>
    <scope>NUCLEOTIDE SEQUENCE [LARGE SCALE GENOMIC DNA]</scope>
    <source>
        <strain evidence="1 2">K2W22B-5</strain>
    </source>
</reference>
<keyword evidence="2" id="KW-1185">Reference proteome</keyword>
<name>A0A418W0Z6_9PROT</name>
<dbReference type="Proteomes" id="UP000283458">
    <property type="component" value="Unassembled WGS sequence"/>
</dbReference>
<evidence type="ECO:0000313" key="1">
    <source>
        <dbReference type="EMBL" id="RJF83638.1"/>
    </source>
</evidence>
<dbReference type="InterPro" id="IPR011990">
    <property type="entry name" value="TPR-like_helical_dom_sf"/>
</dbReference>
<proteinExistence type="predicted"/>
<dbReference type="Pfam" id="PF13759">
    <property type="entry name" value="2OG-FeII_Oxy_5"/>
    <property type="match status" value="1"/>
</dbReference>
<sequence length="427" mass="46674">MARMQLYSPAPLDPFSPQINPRDRMMPTHGPQIVWRTDQPTRRPPARSFLPLLRAAVAARPDRPDLLRDLAVALRDDRRWVEIHDLLSPLAEKGGLTPALACELAQAAIACDQPDLALRVLAPEIAGTARDARRQRVLALYALNRIDEARTAAAQVLDENPSDSMVLGAFANDCLTHGAAEDLASLCQGAIDGGVGSTLHLAYLSAALSLAGRTSDVVRLIDPEYLCRRIELDSGLIDNEELTQAILTHPALAPSPETKPTYGRNLRLEGLASVEHPAIRNLLAVVRRQVDDYLAERLNAPHPLIAHRPQTARLQGWALVLSDDGHEETHIHPQGWLTVVYYARVPTSETRGAEREAPPPGSLAFGPWPRFIGESLPDFPRWRVEPQDGTLLIFPSFLGHGTIPTGVGEPRICVALDVLPCDQAPTP</sequence>
<dbReference type="Gene3D" id="2.60.120.620">
    <property type="entry name" value="q2cbj1_9rhob like domain"/>
    <property type="match status" value="1"/>
</dbReference>
<dbReference type="AlphaFoldDB" id="A0A418W0Z6"/>
<protein>
    <recommendedName>
        <fullName evidence="3">Tetratricopeptide repeat protein</fullName>
    </recommendedName>
</protein>
<dbReference type="Gene3D" id="1.25.40.10">
    <property type="entry name" value="Tetratricopeptide repeat domain"/>
    <property type="match status" value="1"/>
</dbReference>
<organism evidence="1 2">
    <name type="scientific">Azospirillum cavernae</name>
    <dbReference type="NCBI Taxonomy" id="2320860"/>
    <lineage>
        <taxon>Bacteria</taxon>
        <taxon>Pseudomonadati</taxon>
        <taxon>Pseudomonadota</taxon>
        <taxon>Alphaproteobacteria</taxon>
        <taxon>Rhodospirillales</taxon>
        <taxon>Azospirillaceae</taxon>
        <taxon>Azospirillum</taxon>
    </lineage>
</organism>
<accession>A0A418W0Z6</accession>
<gene>
    <name evidence="1" type="ORF">D3877_03035</name>
</gene>